<evidence type="ECO:0000256" key="2">
    <source>
        <dbReference type="ARBA" id="ARBA00008657"/>
    </source>
</evidence>
<dbReference type="GO" id="GO:0000018">
    <property type="term" value="P:regulation of DNA recombination"/>
    <property type="evidence" value="ECO:0007669"/>
    <property type="project" value="TreeGrafter"/>
</dbReference>
<dbReference type="OrthoDB" id="5290530at2"/>
<evidence type="ECO:0000256" key="6">
    <source>
        <dbReference type="SAM" id="MobiDB-lite"/>
    </source>
</evidence>
<evidence type="ECO:0000313" key="7">
    <source>
        <dbReference type="EMBL" id="RVT88147.1"/>
    </source>
</evidence>
<keyword evidence="5" id="KW-0233">DNA recombination</keyword>
<comment type="subcellular location">
    <subcellularLocation>
        <location evidence="1">Cytoplasm</location>
        <location evidence="1">Nucleoid</location>
    </subcellularLocation>
</comment>
<proteinExistence type="inferred from homology"/>
<evidence type="ECO:0000256" key="1">
    <source>
        <dbReference type="ARBA" id="ARBA00004453"/>
    </source>
</evidence>
<sequence>MRAESAPFPALPPPRARPVFKALTAYHLPRDAQPDPNKLDAQLAALPFTPCGPTQPLSLGFVPPRGHAHGPLAEFVPGGHVMIKLQFEQRLLPGSVVRERVDELAQKMEQETGRKAGAKRRRELKDEALLDLLPQAFTRQTSMRVWIAPALELLVIDSTSTARLDAALSALTKAVPGLAPQPLQTAESPGACMRAWLLDGVAPQGFGIGRDAELRSADVAAATVRYTRHGLEGPDVQQHLTAGKQVRKLALNWKDRLDFVLTDTLQLTRLKVDDGAFEQDGLKDSEQDPFDADALLLTSELGELLPALFEGLGGRVDGLGVATAPAADSAPTASAPTGAGEPAPWD</sequence>
<dbReference type="Pfam" id="PF04381">
    <property type="entry name" value="RdgC"/>
    <property type="match status" value="1"/>
</dbReference>
<feature type="region of interest" description="Disordered" evidence="6">
    <location>
        <begin position="326"/>
        <end position="346"/>
    </location>
</feature>
<dbReference type="NCBIfam" id="NF001464">
    <property type="entry name" value="PRK00321.1-5"/>
    <property type="match status" value="1"/>
</dbReference>
<dbReference type="PANTHER" id="PTHR38103">
    <property type="entry name" value="RECOMBINATION-ASSOCIATED PROTEIN RDGC"/>
    <property type="match status" value="1"/>
</dbReference>
<keyword evidence="8" id="KW-1185">Reference proteome</keyword>
<dbReference type="GO" id="GO:0006310">
    <property type="term" value="P:DNA recombination"/>
    <property type="evidence" value="ECO:0007669"/>
    <property type="project" value="UniProtKB-KW"/>
</dbReference>
<evidence type="ECO:0000256" key="4">
    <source>
        <dbReference type="ARBA" id="ARBA00022490"/>
    </source>
</evidence>
<gene>
    <name evidence="7" type="ORF">EOD73_03850</name>
</gene>
<evidence type="ECO:0000256" key="3">
    <source>
        <dbReference type="ARBA" id="ARBA00022296"/>
    </source>
</evidence>
<reference evidence="7 8" key="1">
    <citation type="submission" date="2019-01" db="EMBL/GenBank/DDBJ databases">
        <authorList>
            <person name="Chen W.-M."/>
        </authorList>
    </citation>
    <scope>NUCLEOTIDE SEQUENCE [LARGE SCALE GENOMIC DNA]</scope>
    <source>
        <strain evidence="7 8">CCP-18</strain>
    </source>
</reference>
<dbReference type="AlphaFoldDB" id="A0A437LRV5"/>
<dbReference type="Proteomes" id="UP000288587">
    <property type="component" value="Unassembled WGS sequence"/>
</dbReference>
<name>A0A437LRV5_9BURK</name>
<dbReference type="EMBL" id="SACM01000001">
    <property type="protein sequence ID" value="RVT88147.1"/>
    <property type="molecule type" value="Genomic_DNA"/>
</dbReference>
<comment type="caution">
    <text evidence="7">The sequence shown here is derived from an EMBL/GenBank/DDBJ whole genome shotgun (WGS) entry which is preliminary data.</text>
</comment>
<organism evidence="7 8">
    <name type="scientific">Inhella crocodyli</name>
    <dbReference type="NCBI Taxonomy" id="2499851"/>
    <lineage>
        <taxon>Bacteria</taxon>
        <taxon>Pseudomonadati</taxon>
        <taxon>Pseudomonadota</taxon>
        <taxon>Betaproteobacteria</taxon>
        <taxon>Burkholderiales</taxon>
        <taxon>Sphaerotilaceae</taxon>
        <taxon>Inhella</taxon>
    </lineage>
</organism>
<keyword evidence="4" id="KW-0963">Cytoplasm</keyword>
<protein>
    <recommendedName>
        <fullName evidence="3">Recombination-associated protein RdgC</fullName>
    </recommendedName>
</protein>
<evidence type="ECO:0000256" key="5">
    <source>
        <dbReference type="ARBA" id="ARBA00023172"/>
    </source>
</evidence>
<dbReference type="GO" id="GO:0003690">
    <property type="term" value="F:double-stranded DNA binding"/>
    <property type="evidence" value="ECO:0007669"/>
    <property type="project" value="TreeGrafter"/>
</dbReference>
<dbReference type="GO" id="GO:0043590">
    <property type="term" value="C:bacterial nucleoid"/>
    <property type="evidence" value="ECO:0007669"/>
    <property type="project" value="TreeGrafter"/>
</dbReference>
<dbReference type="PANTHER" id="PTHR38103:SF1">
    <property type="entry name" value="RECOMBINATION-ASSOCIATED PROTEIN RDGC"/>
    <property type="match status" value="1"/>
</dbReference>
<dbReference type="InterPro" id="IPR007476">
    <property type="entry name" value="RdgC"/>
</dbReference>
<evidence type="ECO:0000313" key="8">
    <source>
        <dbReference type="Proteomes" id="UP000288587"/>
    </source>
</evidence>
<comment type="similarity">
    <text evidence="2">Belongs to the RdgC family.</text>
</comment>
<accession>A0A437LRV5</accession>